<dbReference type="KEGG" id="paqt:E8L99_01675"/>
<keyword evidence="4" id="KW-1185">Reference proteome</keyword>
<proteinExistence type="inferred from homology"/>
<reference evidence="3 4" key="1">
    <citation type="submission" date="2019-04" db="EMBL/GenBank/DDBJ databases">
        <title>Phreatobacter aquaticus sp. nov.</title>
        <authorList>
            <person name="Choi A."/>
            <person name="Baek K."/>
        </authorList>
    </citation>
    <scope>NUCLEOTIDE SEQUENCE [LARGE SCALE GENOMIC DNA]</scope>
    <source>
        <strain evidence="3 4">NMCR1094</strain>
    </source>
</reference>
<gene>
    <name evidence="3" type="ORF">E8L99_01675</name>
</gene>
<dbReference type="AlphaFoldDB" id="A0A4D7QGK0"/>
<dbReference type="Gene3D" id="3.40.190.150">
    <property type="entry name" value="Bordetella uptake gene, domain 1"/>
    <property type="match status" value="1"/>
</dbReference>
<feature type="chain" id="PRO_5020181691" evidence="2">
    <location>
        <begin position="26"/>
        <end position="326"/>
    </location>
</feature>
<dbReference type="PIRSF" id="PIRSF017082">
    <property type="entry name" value="YflP"/>
    <property type="match status" value="1"/>
</dbReference>
<dbReference type="RefSeq" id="WP_137097919.1">
    <property type="nucleotide sequence ID" value="NZ_CP039865.1"/>
</dbReference>
<evidence type="ECO:0000313" key="4">
    <source>
        <dbReference type="Proteomes" id="UP000298588"/>
    </source>
</evidence>
<organism evidence="3 4">
    <name type="scientific">Phreatobacter aquaticus</name>
    <dbReference type="NCBI Taxonomy" id="2570229"/>
    <lineage>
        <taxon>Bacteria</taxon>
        <taxon>Pseudomonadati</taxon>
        <taxon>Pseudomonadota</taxon>
        <taxon>Alphaproteobacteria</taxon>
        <taxon>Hyphomicrobiales</taxon>
        <taxon>Phreatobacteraceae</taxon>
        <taxon>Phreatobacter</taxon>
    </lineage>
</organism>
<dbReference type="PROSITE" id="PS51318">
    <property type="entry name" value="TAT"/>
    <property type="match status" value="1"/>
</dbReference>
<dbReference type="Pfam" id="PF03401">
    <property type="entry name" value="TctC"/>
    <property type="match status" value="1"/>
</dbReference>
<dbReference type="PANTHER" id="PTHR42928">
    <property type="entry name" value="TRICARBOXYLATE-BINDING PROTEIN"/>
    <property type="match status" value="1"/>
</dbReference>
<sequence length="326" mass="33889">MTRRSFLTTTTAGFAAMAMPSIARARWAPSGPVTLVVPFTPGGSTDILARLLGQKLTEALGVGFVIESRPGAGGAIASDLVARARPNGQTLLMGHIGTLAVNPSIYPRLPYDPVKSFAPISLVAAVHNVLVVHPSLPANSVPELIAHARANPDRLSYGTGGIGSAAHIAMAAFCLSAGVTMQHVPYRGTGPAVTDLLGARIQLTMTGAPVVLPLAQAGRLRGLAVSGKRRIAAAPELPTVAEAALPGFDASQWYGIVAPAGTPVDVVETLNAEIRKALAAPELAERLNQEGAEVWPTSPEEFRAHIAAEIARWATVVRDAGIRIEQ</sequence>
<evidence type="ECO:0000256" key="1">
    <source>
        <dbReference type="ARBA" id="ARBA00006987"/>
    </source>
</evidence>
<dbReference type="OrthoDB" id="7374750at2"/>
<keyword evidence="2" id="KW-0732">Signal</keyword>
<dbReference type="CDD" id="cd13578">
    <property type="entry name" value="PBP2_Bug27"/>
    <property type="match status" value="1"/>
</dbReference>
<dbReference type="EMBL" id="CP039865">
    <property type="protein sequence ID" value="QCK84584.1"/>
    <property type="molecule type" value="Genomic_DNA"/>
</dbReference>
<accession>A0A4D7QGK0</accession>
<evidence type="ECO:0000313" key="3">
    <source>
        <dbReference type="EMBL" id="QCK84584.1"/>
    </source>
</evidence>
<comment type="similarity">
    <text evidence="1">Belongs to the UPF0065 (bug) family.</text>
</comment>
<feature type="signal peptide" evidence="2">
    <location>
        <begin position="1"/>
        <end position="25"/>
    </location>
</feature>
<dbReference type="InterPro" id="IPR006311">
    <property type="entry name" value="TAT_signal"/>
</dbReference>
<evidence type="ECO:0000256" key="2">
    <source>
        <dbReference type="SAM" id="SignalP"/>
    </source>
</evidence>
<dbReference type="SUPFAM" id="SSF53850">
    <property type="entry name" value="Periplasmic binding protein-like II"/>
    <property type="match status" value="1"/>
</dbReference>
<dbReference type="PANTHER" id="PTHR42928:SF5">
    <property type="entry name" value="BLR1237 PROTEIN"/>
    <property type="match status" value="1"/>
</dbReference>
<name>A0A4D7QGK0_9HYPH</name>
<protein>
    <submittedName>
        <fullName evidence="3">Tripartite tricarboxylate transporter substrate binding protein</fullName>
    </submittedName>
</protein>
<dbReference type="InterPro" id="IPR042100">
    <property type="entry name" value="Bug_dom1"/>
</dbReference>
<dbReference type="Gene3D" id="3.40.190.10">
    <property type="entry name" value="Periplasmic binding protein-like II"/>
    <property type="match status" value="1"/>
</dbReference>
<dbReference type="Proteomes" id="UP000298588">
    <property type="component" value="Chromosome"/>
</dbReference>
<dbReference type="InterPro" id="IPR005064">
    <property type="entry name" value="BUG"/>
</dbReference>